<keyword evidence="1" id="KW-1133">Transmembrane helix</keyword>
<organism evidence="2 3">
    <name type="scientific">Sphingosinicella xenopeptidilytica</name>
    <dbReference type="NCBI Taxonomy" id="364098"/>
    <lineage>
        <taxon>Bacteria</taxon>
        <taxon>Pseudomonadati</taxon>
        <taxon>Pseudomonadota</taxon>
        <taxon>Alphaproteobacteria</taxon>
        <taxon>Sphingomonadales</taxon>
        <taxon>Sphingosinicellaceae</taxon>
        <taxon>Sphingosinicella</taxon>
    </lineage>
</organism>
<keyword evidence="3" id="KW-1185">Reference proteome</keyword>
<proteinExistence type="predicted"/>
<accession>A0ABW3C1G7</accession>
<keyword evidence="1" id="KW-0812">Transmembrane</keyword>
<dbReference type="RefSeq" id="WP_381486506.1">
    <property type="nucleotide sequence ID" value="NZ_JBHTIK010000002.1"/>
</dbReference>
<sequence length="133" mass="13516">MLAQTLVSIGGIALVVVLARWLGVRRPAASLDAKAAADLAEFTLAGFVADDVALGADGGGALVSGQGGRFALIKPHGSHWAVRGLAPPVAVTVENADLIVESGDPMFGPVRLRIGAEAAETLAVRLRAQAGRQ</sequence>
<dbReference type="EMBL" id="JBHTIK010000002">
    <property type="protein sequence ID" value="MFD0847459.1"/>
    <property type="molecule type" value="Genomic_DNA"/>
</dbReference>
<dbReference type="Proteomes" id="UP001597124">
    <property type="component" value="Unassembled WGS sequence"/>
</dbReference>
<keyword evidence="1" id="KW-0472">Membrane</keyword>
<feature type="transmembrane region" description="Helical" evidence="1">
    <location>
        <begin position="6"/>
        <end position="24"/>
    </location>
</feature>
<comment type="caution">
    <text evidence="2">The sequence shown here is derived from an EMBL/GenBank/DDBJ whole genome shotgun (WGS) entry which is preliminary data.</text>
</comment>
<evidence type="ECO:0000313" key="2">
    <source>
        <dbReference type="EMBL" id="MFD0847459.1"/>
    </source>
</evidence>
<reference evidence="3" key="1">
    <citation type="journal article" date="2019" name="Int. J. Syst. Evol. Microbiol.">
        <title>The Global Catalogue of Microorganisms (GCM) 10K type strain sequencing project: providing services to taxonomists for standard genome sequencing and annotation.</title>
        <authorList>
            <consortium name="The Broad Institute Genomics Platform"/>
            <consortium name="The Broad Institute Genome Sequencing Center for Infectious Disease"/>
            <person name="Wu L."/>
            <person name="Ma J."/>
        </authorList>
    </citation>
    <scope>NUCLEOTIDE SEQUENCE [LARGE SCALE GENOMIC DNA]</scope>
    <source>
        <strain evidence="3">CCUG 52537</strain>
    </source>
</reference>
<evidence type="ECO:0000313" key="3">
    <source>
        <dbReference type="Proteomes" id="UP001597124"/>
    </source>
</evidence>
<evidence type="ECO:0000256" key="1">
    <source>
        <dbReference type="SAM" id="Phobius"/>
    </source>
</evidence>
<gene>
    <name evidence="2" type="ORF">ACFQ00_03925</name>
</gene>
<name>A0ABW3C1G7_SPHXN</name>
<protein>
    <recommendedName>
        <fullName evidence="4">Type II secretion system protein GspC N-terminal domain-containing protein</fullName>
    </recommendedName>
</protein>
<evidence type="ECO:0008006" key="4">
    <source>
        <dbReference type="Google" id="ProtNLM"/>
    </source>
</evidence>